<protein>
    <recommendedName>
        <fullName evidence="2">MADF domain-containing protein</fullName>
    </recommendedName>
</protein>
<evidence type="ECO:0000313" key="3">
    <source>
        <dbReference type="EMBL" id="PIO13830.1"/>
    </source>
</evidence>
<dbReference type="Pfam" id="PF10545">
    <property type="entry name" value="MADF_DNA_bdg"/>
    <property type="match status" value="1"/>
</dbReference>
<keyword evidence="4" id="KW-1185">Reference proteome</keyword>
<proteinExistence type="predicted"/>
<feature type="non-terminal residue" evidence="3">
    <location>
        <position position="1"/>
    </location>
</feature>
<dbReference type="InterPro" id="IPR039353">
    <property type="entry name" value="TF_Adf1"/>
</dbReference>
<evidence type="ECO:0000256" key="1">
    <source>
        <dbReference type="SAM" id="MobiDB-lite"/>
    </source>
</evidence>
<feature type="compositionally biased region" description="Polar residues" evidence="1">
    <location>
        <begin position="263"/>
        <end position="281"/>
    </location>
</feature>
<dbReference type="InterPro" id="IPR006578">
    <property type="entry name" value="MADF-dom"/>
</dbReference>
<evidence type="ECO:0000313" key="4">
    <source>
        <dbReference type="Proteomes" id="UP000228934"/>
    </source>
</evidence>
<dbReference type="AlphaFoldDB" id="A0A2G9QE05"/>
<dbReference type="EMBL" id="KZ007680">
    <property type="protein sequence ID" value="PIO13830.1"/>
    <property type="molecule type" value="Genomic_DNA"/>
</dbReference>
<feature type="domain" description="MADF" evidence="2">
    <location>
        <begin position="7"/>
        <end position="49"/>
    </location>
</feature>
<feature type="region of interest" description="Disordered" evidence="1">
    <location>
        <begin position="194"/>
        <end position="287"/>
    </location>
</feature>
<dbReference type="PANTHER" id="PTHR12243:SF67">
    <property type="entry name" value="COREPRESSOR OF PANGOLIN, ISOFORM A-RELATED"/>
    <property type="match status" value="1"/>
</dbReference>
<sequence length="287" mass="32166">FFAVSLIQIRWKGLRDCFKRYLRKISEARSGSGSKRLVPYVHADELDFLRPHIELRETQSSWEVGEEGQEAPLEPQGSQDQHEMAELPAPELDPSETSVNTPVTAGPSRVESPGPTQVRLRNSRPAGRHSQNMDRFANLVDRLNQKLDDLESEEHGFGIMVAGMLKKIPEERRNQVKKAVMDLLDASVRNEQPNCSSAMFGPPPPSGPYYPHSNPPPPRTHPYYSPRFHPYSDEYGNVLPYSHPPIPYPSPSPITSTIGAPSFTPSPGPSTRNANPQSEYQPSYHHL</sequence>
<feature type="non-terminal residue" evidence="3">
    <location>
        <position position="287"/>
    </location>
</feature>
<name>A0A2G9QE05_AQUCT</name>
<accession>A0A2G9QE05</accession>
<feature type="compositionally biased region" description="Pro residues" evidence="1">
    <location>
        <begin position="242"/>
        <end position="252"/>
    </location>
</feature>
<dbReference type="PANTHER" id="PTHR12243">
    <property type="entry name" value="MADF DOMAIN TRANSCRIPTION FACTOR"/>
    <property type="match status" value="1"/>
</dbReference>
<gene>
    <name evidence="3" type="ORF">AB205_0025550</name>
</gene>
<feature type="region of interest" description="Disordered" evidence="1">
    <location>
        <begin position="62"/>
        <end position="133"/>
    </location>
</feature>
<organism evidence="3 4">
    <name type="scientific">Aquarana catesbeiana</name>
    <name type="common">American bullfrog</name>
    <name type="synonym">Rana catesbeiana</name>
    <dbReference type="NCBI Taxonomy" id="8400"/>
    <lineage>
        <taxon>Eukaryota</taxon>
        <taxon>Metazoa</taxon>
        <taxon>Chordata</taxon>
        <taxon>Craniata</taxon>
        <taxon>Vertebrata</taxon>
        <taxon>Euteleostomi</taxon>
        <taxon>Amphibia</taxon>
        <taxon>Batrachia</taxon>
        <taxon>Anura</taxon>
        <taxon>Neobatrachia</taxon>
        <taxon>Ranoidea</taxon>
        <taxon>Ranidae</taxon>
        <taxon>Aquarana</taxon>
    </lineage>
</organism>
<dbReference type="OrthoDB" id="5803771at2759"/>
<reference evidence="4" key="1">
    <citation type="journal article" date="2017" name="Nat. Commun.">
        <title>The North American bullfrog draft genome provides insight into hormonal regulation of long noncoding RNA.</title>
        <authorList>
            <person name="Hammond S.A."/>
            <person name="Warren R.L."/>
            <person name="Vandervalk B.P."/>
            <person name="Kucuk E."/>
            <person name="Khan H."/>
            <person name="Gibb E.A."/>
            <person name="Pandoh P."/>
            <person name="Kirk H."/>
            <person name="Zhao Y."/>
            <person name="Jones M."/>
            <person name="Mungall A.J."/>
            <person name="Coope R."/>
            <person name="Pleasance S."/>
            <person name="Moore R.A."/>
            <person name="Holt R.A."/>
            <person name="Round J.M."/>
            <person name="Ohora S."/>
            <person name="Walle B.V."/>
            <person name="Veldhoen N."/>
            <person name="Helbing C.C."/>
            <person name="Birol I."/>
        </authorList>
    </citation>
    <scope>NUCLEOTIDE SEQUENCE [LARGE SCALE GENOMIC DNA]</scope>
</reference>
<feature type="compositionally biased region" description="Pro residues" evidence="1">
    <location>
        <begin position="201"/>
        <end position="220"/>
    </location>
</feature>
<evidence type="ECO:0000259" key="2">
    <source>
        <dbReference type="Pfam" id="PF10545"/>
    </source>
</evidence>
<dbReference type="Proteomes" id="UP000228934">
    <property type="component" value="Unassembled WGS sequence"/>
</dbReference>